<name>A0ACC3C013_PYRYE</name>
<organism evidence="1 2">
    <name type="scientific">Pyropia yezoensis</name>
    <name type="common">Susabi-nori</name>
    <name type="synonym">Porphyra yezoensis</name>
    <dbReference type="NCBI Taxonomy" id="2788"/>
    <lineage>
        <taxon>Eukaryota</taxon>
        <taxon>Rhodophyta</taxon>
        <taxon>Bangiophyceae</taxon>
        <taxon>Bangiales</taxon>
        <taxon>Bangiaceae</taxon>
        <taxon>Pyropia</taxon>
    </lineage>
</organism>
<gene>
    <name evidence="1" type="ORF">I4F81_005903</name>
</gene>
<proteinExistence type="predicted"/>
<dbReference type="Proteomes" id="UP000798662">
    <property type="component" value="Chromosome 2"/>
</dbReference>
<keyword evidence="2" id="KW-1185">Reference proteome</keyword>
<dbReference type="EMBL" id="CM020619">
    <property type="protein sequence ID" value="KAK1863345.1"/>
    <property type="molecule type" value="Genomic_DNA"/>
</dbReference>
<comment type="caution">
    <text evidence="1">The sequence shown here is derived from an EMBL/GenBank/DDBJ whole genome shotgun (WGS) entry which is preliminary data.</text>
</comment>
<sequence>MAVSATDAAVSAASSALDMYDLSLHSNAHGASMVLTPPSPFHPTGDCAVAGTVRITAVVKPAQGSRHETLARARVAAAAARSRTALTMDEGVRRAADVVALRPVSLGETAAARDERKRRAEVNRRTVGDEPTGAWKARARAGTFAAFERQEYWSMAELADELDLPLVRVKAAVSGLVDYVKRGTNVAKYQLKDQYLTEAQRKVRQAETAARRVEAAEASRARQAAREAARAAAAAEEAADRPSKHRRL</sequence>
<protein>
    <submittedName>
        <fullName evidence="1">Uncharacterized protein</fullName>
    </submittedName>
</protein>
<evidence type="ECO:0000313" key="2">
    <source>
        <dbReference type="Proteomes" id="UP000798662"/>
    </source>
</evidence>
<accession>A0ACC3C013</accession>
<reference evidence="1" key="1">
    <citation type="submission" date="2019-11" db="EMBL/GenBank/DDBJ databases">
        <title>Nori genome reveals adaptations in red seaweeds to the harsh intertidal environment.</title>
        <authorList>
            <person name="Wang D."/>
            <person name="Mao Y."/>
        </authorList>
    </citation>
    <scope>NUCLEOTIDE SEQUENCE</scope>
    <source>
        <tissue evidence="1">Gametophyte</tissue>
    </source>
</reference>
<evidence type="ECO:0000313" key="1">
    <source>
        <dbReference type="EMBL" id="KAK1863345.1"/>
    </source>
</evidence>